<feature type="transmembrane region" description="Helical" evidence="1">
    <location>
        <begin position="168"/>
        <end position="188"/>
    </location>
</feature>
<dbReference type="Pfam" id="PF00211">
    <property type="entry name" value="Guanylate_cyc"/>
    <property type="match status" value="1"/>
</dbReference>
<keyword evidence="1" id="KW-1133">Transmembrane helix</keyword>
<dbReference type="AlphaFoldDB" id="A0A420WCA6"/>
<dbReference type="Gene3D" id="3.30.70.1230">
    <property type="entry name" value="Nucleotide cyclase"/>
    <property type="match status" value="1"/>
</dbReference>
<keyword evidence="1" id="KW-0812">Transmembrane</keyword>
<name>A0A420WCA6_9PROT</name>
<evidence type="ECO:0000313" key="4">
    <source>
        <dbReference type="Proteomes" id="UP000277424"/>
    </source>
</evidence>
<dbReference type="InterPro" id="IPR050697">
    <property type="entry name" value="Adenylyl/Guanylyl_Cyclase_3/4"/>
</dbReference>
<dbReference type="RefSeq" id="WP_121221320.1">
    <property type="nucleotide sequence ID" value="NZ_RBIG01000003.1"/>
</dbReference>
<dbReference type="InterPro" id="IPR029787">
    <property type="entry name" value="Nucleotide_cyclase"/>
</dbReference>
<dbReference type="InterPro" id="IPR001054">
    <property type="entry name" value="A/G_cyclase"/>
</dbReference>
<evidence type="ECO:0000259" key="2">
    <source>
        <dbReference type="PROSITE" id="PS50125"/>
    </source>
</evidence>
<proteinExistence type="predicted"/>
<dbReference type="OrthoDB" id="9762462at2"/>
<evidence type="ECO:0000313" key="3">
    <source>
        <dbReference type="EMBL" id="RKQ68603.1"/>
    </source>
</evidence>
<dbReference type="SUPFAM" id="SSF55073">
    <property type="entry name" value="Nucleotide cyclase"/>
    <property type="match status" value="1"/>
</dbReference>
<dbReference type="PANTHER" id="PTHR43081">
    <property type="entry name" value="ADENYLATE CYCLASE, TERMINAL-DIFFERENTIATION SPECIFIC-RELATED"/>
    <property type="match status" value="1"/>
</dbReference>
<gene>
    <name evidence="3" type="ORF">BCL74_3085</name>
</gene>
<feature type="transmembrane region" description="Helical" evidence="1">
    <location>
        <begin position="112"/>
        <end position="130"/>
    </location>
</feature>
<dbReference type="Proteomes" id="UP000277424">
    <property type="component" value="Unassembled WGS sequence"/>
</dbReference>
<dbReference type="EMBL" id="RBIG01000003">
    <property type="protein sequence ID" value="RKQ68603.1"/>
    <property type="molecule type" value="Genomic_DNA"/>
</dbReference>
<keyword evidence="1" id="KW-0472">Membrane</keyword>
<dbReference type="SMART" id="SM00044">
    <property type="entry name" value="CYCc"/>
    <property type="match status" value="1"/>
</dbReference>
<dbReference type="PANTHER" id="PTHR43081:SF1">
    <property type="entry name" value="ADENYLATE CYCLASE, TERMINAL-DIFFERENTIATION SPECIFIC"/>
    <property type="match status" value="1"/>
</dbReference>
<reference evidence="3 4" key="1">
    <citation type="submission" date="2018-10" db="EMBL/GenBank/DDBJ databases">
        <title>Comparative analysis of microorganisms from saline springs in Andes Mountain Range, Colombia.</title>
        <authorList>
            <person name="Rubin E."/>
        </authorList>
    </citation>
    <scope>NUCLEOTIDE SEQUENCE [LARGE SCALE GENOMIC DNA]</scope>
    <source>
        <strain evidence="3 4">USBA 36</strain>
    </source>
</reference>
<accession>A0A420WCA6</accession>
<feature type="transmembrane region" description="Helical" evidence="1">
    <location>
        <begin position="142"/>
        <end position="161"/>
    </location>
</feature>
<sequence>MRDQKADLITPLRCWLTGLPRHLPALPASGSKRLLLPARLREAIARQQENSEILIGWIQLGVVTTFAVLYTLAPKTFHPDVMFEPVPLVLAAYAVFTLLRLVLAYRRALPEWLLYVSIVADMALLMVAIWSFHLQYQQPPSFYLKAPTLLYVFIFIALRALRFEARFVLLAGATAALGWLGLVGYATLSRPDDTMITRNYVEYLTSNSVLLGAEFDKIISIIMVTVILGLAILRARGLLVRAVVEGQAARDLSRFFAPEVAAKITRTDRQIRAGEGEVRQAAILTLDLRGFTALSMALPAPQVLALLAEYQARVVPVIQAHGGSIDKFLGDGIMATFGAALPNGRHAADALRAVAAIAETVDAWNAERAAAGQSPIRVGAAVSAGPVLFGAVGDETRLEYTVIGEAVNLAAKLEKHTKAEGVRALSTRMALELAEQQGYRAAQPHRPLAGCTVEGVSGPLDLVVLVE</sequence>
<dbReference type="GO" id="GO:0006171">
    <property type="term" value="P:cAMP biosynthetic process"/>
    <property type="evidence" value="ECO:0007669"/>
    <property type="project" value="TreeGrafter"/>
</dbReference>
<organism evidence="3 4">
    <name type="scientific">Oceanibaculum indicum</name>
    <dbReference type="NCBI Taxonomy" id="526216"/>
    <lineage>
        <taxon>Bacteria</taxon>
        <taxon>Pseudomonadati</taxon>
        <taxon>Pseudomonadota</taxon>
        <taxon>Alphaproteobacteria</taxon>
        <taxon>Rhodospirillales</taxon>
        <taxon>Oceanibaculaceae</taxon>
        <taxon>Oceanibaculum</taxon>
    </lineage>
</organism>
<dbReference type="CDD" id="cd07302">
    <property type="entry name" value="CHD"/>
    <property type="match status" value="1"/>
</dbReference>
<dbReference type="GO" id="GO:0004016">
    <property type="term" value="F:adenylate cyclase activity"/>
    <property type="evidence" value="ECO:0007669"/>
    <property type="project" value="UniProtKB-ARBA"/>
</dbReference>
<protein>
    <submittedName>
        <fullName evidence="3">Adenylate cyclase</fullName>
    </submittedName>
</protein>
<feature type="transmembrane region" description="Helical" evidence="1">
    <location>
        <begin position="208"/>
        <end position="233"/>
    </location>
</feature>
<evidence type="ECO:0000256" key="1">
    <source>
        <dbReference type="SAM" id="Phobius"/>
    </source>
</evidence>
<feature type="transmembrane region" description="Helical" evidence="1">
    <location>
        <begin position="54"/>
        <end position="73"/>
    </location>
</feature>
<dbReference type="PROSITE" id="PS50125">
    <property type="entry name" value="GUANYLATE_CYCLASE_2"/>
    <property type="match status" value="1"/>
</dbReference>
<comment type="caution">
    <text evidence="3">The sequence shown here is derived from an EMBL/GenBank/DDBJ whole genome shotgun (WGS) entry which is preliminary data.</text>
</comment>
<feature type="transmembrane region" description="Helical" evidence="1">
    <location>
        <begin position="85"/>
        <end position="105"/>
    </location>
</feature>
<feature type="domain" description="Guanylate cyclase" evidence="2">
    <location>
        <begin position="282"/>
        <end position="414"/>
    </location>
</feature>
<dbReference type="GO" id="GO:0035556">
    <property type="term" value="P:intracellular signal transduction"/>
    <property type="evidence" value="ECO:0007669"/>
    <property type="project" value="InterPro"/>
</dbReference>